<dbReference type="InterPro" id="IPR042188">
    <property type="entry name" value="MmgE/PrpD_sf_2"/>
</dbReference>
<feature type="domain" description="MmgE/PrpD C-terminal" evidence="3">
    <location>
        <begin position="269"/>
        <end position="429"/>
    </location>
</feature>
<dbReference type="Gene3D" id="3.30.1330.120">
    <property type="entry name" value="2-methylcitrate dehydratase PrpD"/>
    <property type="match status" value="1"/>
</dbReference>
<dbReference type="SUPFAM" id="SSF103378">
    <property type="entry name" value="2-methylcitrate dehydratase PrpD"/>
    <property type="match status" value="1"/>
</dbReference>
<gene>
    <name evidence="4" type="ORF">ANT2_4306</name>
    <name evidence="7" type="ORF">ANT3_4310</name>
    <name evidence="5" type="ORF">BRI6_4604</name>
    <name evidence="6" type="ORF">BRI9_4607</name>
    <name evidence="8" type="ORF">IVO3_4603</name>
    <name evidence="9" type="ORF">RAN7_4535</name>
</gene>
<name>A0A484QNM5_9ZZZZ</name>
<proteinExistence type="inferred from homology"/>
<dbReference type="InterPro" id="IPR005656">
    <property type="entry name" value="MmgE_PrpD"/>
</dbReference>
<evidence type="ECO:0000313" key="6">
    <source>
        <dbReference type="EMBL" id="VFR69699.1"/>
    </source>
</evidence>
<evidence type="ECO:0000313" key="5">
    <source>
        <dbReference type="EMBL" id="VFR55179.1"/>
    </source>
</evidence>
<evidence type="ECO:0000313" key="9">
    <source>
        <dbReference type="EMBL" id="VFS22136.1"/>
    </source>
</evidence>
<dbReference type="PANTHER" id="PTHR16943">
    <property type="entry name" value="2-METHYLCITRATE DEHYDRATASE-RELATED"/>
    <property type="match status" value="1"/>
</dbReference>
<protein>
    <submittedName>
        <fullName evidence="4">MmgE/PrpD family protein</fullName>
    </submittedName>
</protein>
<dbReference type="EMBL" id="CAADID010000021">
    <property type="protein sequence ID" value="VFR71112.1"/>
    <property type="molecule type" value="Genomic_DNA"/>
</dbReference>
<evidence type="ECO:0000259" key="2">
    <source>
        <dbReference type="Pfam" id="PF03972"/>
    </source>
</evidence>
<dbReference type="EMBL" id="CAADII010000042">
    <property type="protein sequence ID" value="VFR55179.1"/>
    <property type="molecule type" value="Genomic_DNA"/>
</dbReference>
<feature type="domain" description="MmgE/PrpD N-terminal" evidence="2">
    <location>
        <begin position="21"/>
        <end position="246"/>
    </location>
</feature>
<dbReference type="InterPro" id="IPR042183">
    <property type="entry name" value="MmgE/PrpD_sf_1"/>
</dbReference>
<dbReference type="Pfam" id="PF03972">
    <property type="entry name" value="MmgE_PrpD_N"/>
    <property type="match status" value="1"/>
</dbReference>
<evidence type="ECO:0000256" key="1">
    <source>
        <dbReference type="ARBA" id="ARBA00006174"/>
    </source>
</evidence>
<organism evidence="4">
    <name type="scientific">plant metagenome</name>
    <dbReference type="NCBI Taxonomy" id="1297885"/>
    <lineage>
        <taxon>unclassified sequences</taxon>
        <taxon>metagenomes</taxon>
        <taxon>organismal metagenomes</taxon>
    </lineage>
</organism>
<dbReference type="GO" id="GO:0016829">
    <property type="term" value="F:lyase activity"/>
    <property type="evidence" value="ECO:0007669"/>
    <property type="project" value="InterPro"/>
</dbReference>
<dbReference type="EMBL" id="CAADIK010000023">
    <property type="protein sequence ID" value="VFR69699.1"/>
    <property type="molecule type" value="Genomic_DNA"/>
</dbReference>
<evidence type="ECO:0000259" key="3">
    <source>
        <dbReference type="Pfam" id="PF19305"/>
    </source>
</evidence>
<evidence type="ECO:0000313" key="7">
    <source>
        <dbReference type="EMBL" id="VFR71112.1"/>
    </source>
</evidence>
<comment type="similarity">
    <text evidence="1">Belongs to the PrpD family.</text>
</comment>
<evidence type="ECO:0000313" key="8">
    <source>
        <dbReference type="EMBL" id="VFR98712.1"/>
    </source>
</evidence>
<dbReference type="InterPro" id="IPR045337">
    <property type="entry name" value="MmgE_PrpD_C"/>
</dbReference>
<dbReference type="Gene3D" id="1.10.4100.10">
    <property type="entry name" value="2-methylcitrate dehydratase PrpD"/>
    <property type="match status" value="1"/>
</dbReference>
<dbReference type="EMBL" id="CAADIP010000070">
    <property type="protein sequence ID" value="VFR98712.1"/>
    <property type="molecule type" value="Genomic_DNA"/>
</dbReference>
<reference evidence="4" key="1">
    <citation type="submission" date="2019-03" db="EMBL/GenBank/DDBJ databases">
        <authorList>
            <person name="Danneels B."/>
        </authorList>
    </citation>
    <scope>NUCLEOTIDE SEQUENCE</scope>
</reference>
<dbReference type="AlphaFoldDB" id="A0A484QNM5"/>
<dbReference type="Pfam" id="PF19305">
    <property type="entry name" value="MmgE_PrpD_C"/>
    <property type="match status" value="1"/>
</dbReference>
<dbReference type="PANTHER" id="PTHR16943:SF8">
    <property type="entry name" value="2-METHYLCITRATE DEHYDRATASE"/>
    <property type="match status" value="1"/>
</dbReference>
<accession>A0A484QNM5</accession>
<dbReference type="InterPro" id="IPR036148">
    <property type="entry name" value="MmgE/PrpD_sf"/>
</dbReference>
<sequence length="456" mass="47144">MPSRYTSQPRNAGIAACTAHELARYAASSSAIPLSRTTRETVLKCLLDALGSAAAALDLPGVMAARQGAARLLGQGPAPIWFTGAHGSLGAALMANSAATAALDLDDGYRRARGHPGAAVAPAALAALGDDPKIPADALAAAIVAGYEVALRVAIARPAYAPSGAWSAYGVIAAVGRLQGVSAEHLAHALAIAAQAAPGLPALAGIAGSDVKEGIPYGCLAGLAALEMARAGVTGPLGIFDDPALFDAPALLDGLGGTPLIEGTYFKPYGCCRHIHGALDAFLALRQQHAFEPEDIVALEVHTYRATFNLANRTEPVSLVDAQYSVPFCLAAAALGDAGALLPLRESQLRDPHLLQLAQRVTVQHDAQIEPLFPARSPSRVTVTLQNGQRLESPVVDPRGDPIRPLGWEDLVAKFRQASAHTLSGEQQHTVLASLERFAQGDTAPLRQALALHGTV</sequence>
<dbReference type="InterPro" id="IPR045336">
    <property type="entry name" value="MmgE_PrpD_N"/>
</dbReference>
<dbReference type="EMBL" id="CAADIZ010000011">
    <property type="protein sequence ID" value="VFS22136.1"/>
    <property type="molecule type" value="Genomic_DNA"/>
</dbReference>
<evidence type="ECO:0000313" key="4">
    <source>
        <dbReference type="EMBL" id="VFR39732.1"/>
    </source>
</evidence>
<dbReference type="EMBL" id="CAADIG010000005">
    <property type="protein sequence ID" value="VFR39732.1"/>
    <property type="molecule type" value="Genomic_DNA"/>
</dbReference>